<keyword evidence="9" id="KW-1185">Reference proteome</keyword>
<evidence type="ECO:0000256" key="1">
    <source>
        <dbReference type="ARBA" id="ARBA00004141"/>
    </source>
</evidence>
<dbReference type="PIRSF" id="PIRSF015840">
    <property type="entry name" value="DUF284_TM_euk"/>
    <property type="match status" value="1"/>
</dbReference>
<dbReference type="GO" id="GO:0005783">
    <property type="term" value="C:endoplasmic reticulum"/>
    <property type="evidence" value="ECO:0007669"/>
    <property type="project" value="TreeGrafter"/>
</dbReference>
<dbReference type="InterPro" id="IPR005045">
    <property type="entry name" value="CDC50/LEM3_fam"/>
</dbReference>
<accession>A0A8S1K2D1</accession>
<feature type="transmembrane region" description="Helical" evidence="7">
    <location>
        <begin position="30"/>
        <end position="50"/>
    </location>
</feature>
<evidence type="ECO:0000313" key="8">
    <source>
        <dbReference type="EMBL" id="CAD8049369.1"/>
    </source>
</evidence>
<organism evidence="8 9">
    <name type="scientific">Paramecium primaurelia</name>
    <dbReference type="NCBI Taxonomy" id="5886"/>
    <lineage>
        <taxon>Eukaryota</taxon>
        <taxon>Sar</taxon>
        <taxon>Alveolata</taxon>
        <taxon>Ciliophora</taxon>
        <taxon>Intramacronucleata</taxon>
        <taxon>Oligohymenophorea</taxon>
        <taxon>Peniculida</taxon>
        <taxon>Parameciidae</taxon>
        <taxon>Paramecium</taxon>
    </lineage>
</organism>
<evidence type="ECO:0008006" key="10">
    <source>
        <dbReference type="Google" id="ProtNLM"/>
    </source>
</evidence>
<evidence type="ECO:0000256" key="2">
    <source>
        <dbReference type="ARBA" id="ARBA00009457"/>
    </source>
</evidence>
<dbReference type="Proteomes" id="UP000688137">
    <property type="component" value="Unassembled WGS sequence"/>
</dbReference>
<comment type="caution">
    <text evidence="8">The sequence shown here is derived from an EMBL/GenBank/DDBJ whole genome shotgun (WGS) entry which is preliminary data.</text>
</comment>
<keyword evidence="4 7" id="KW-1133">Transmembrane helix</keyword>
<evidence type="ECO:0000256" key="4">
    <source>
        <dbReference type="ARBA" id="ARBA00022989"/>
    </source>
</evidence>
<sequence length="307" mass="35191">MQAQPKGFSYAFKQQIMKAWQPVPTLNSTIILFATMSLFFLIMGIVLISYSNDIATQEFQYDSYCSAQNSDCVIQIALDSNYKSPVFFYYQLTNFYQNHRRYVKSKSPSQLSGTDLSESELDECDPVVTNDEMGKTSSVTNEPLKKEEKAIPCGLIAKSYFNDTFNLFQVINNTKKEIKISSNGIAWPSDLDGRYKNIDLNRQWIDMEDERFMVWMRTAALPQFRKLWGKIDQDLEAGIYEVQIKNTYNVSSFNGKKYIVFSTTNAFGGKNEFLSIAYICVGVVCCVVTLGFLIRKFLSKADQKKNR</sequence>
<dbReference type="OMA" id="IPWSMFN"/>
<evidence type="ECO:0000256" key="3">
    <source>
        <dbReference type="ARBA" id="ARBA00022692"/>
    </source>
</evidence>
<dbReference type="PANTHER" id="PTHR10926:SF0">
    <property type="entry name" value="CDC50, ISOFORM A"/>
    <property type="match status" value="1"/>
</dbReference>
<dbReference type="Pfam" id="PF03381">
    <property type="entry name" value="CDC50"/>
    <property type="match status" value="1"/>
</dbReference>
<gene>
    <name evidence="8" type="ORF">PPRIM_AZ9-3.1.T0130430</name>
</gene>
<feature type="transmembrane region" description="Helical" evidence="7">
    <location>
        <begin position="273"/>
        <end position="294"/>
    </location>
</feature>
<dbReference type="PANTHER" id="PTHR10926">
    <property type="entry name" value="CELL CYCLE CONTROL PROTEIN 50"/>
    <property type="match status" value="1"/>
</dbReference>
<comment type="similarity">
    <text evidence="2 6">Belongs to the CDC50/LEM3 family.</text>
</comment>
<dbReference type="AlphaFoldDB" id="A0A8S1K2D1"/>
<comment type="subcellular location">
    <subcellularLocation>
        <location evidence="1">Membrane</location>
        <topology evidence="1">Multi-pass membrane protein</topology>
    </subcellularLocation>
</comment>
<keyword evidence="3 7" id="KW-0812">Transmembrane</keyword>
<reference evidence="8" key="1">
    <citation type="submission" date="2021-01" db="EMBL/GenBank/DDBJ databases">
        <authorList>
            <consortium name="Genoscope - CEA"/>
            <person name="William W."/>
        </authorList>
    </citation>
    <scope>NUCLEOTIDE SEQUENCE</scope>
</reference>
<protein>
    <recommendedName>
        <fullName evidence="10">Ligand-effect modulator 3 LEM3 family protein</fullName>
    </recommendedName>
</protein>
<name>A0A8S1K2D1_PARPR</name>
<evidence type="ECO:0000256" key="5">
    <source>
        <dbReference type="ARBA" id="ARBA00023136"/>
    </source>
</evidence>
<dbReference type="GO" id="GO:0005886">
    <property type="term" value="C:plasma membrane"/>
    <property type="evidence" value="ECO:0007669"/>
    <property type="project" value="TreeGrafter"/>
</dbReference>
<evidence type="ECO:0000256" key="7">
    <source>
        <dbReference type="SAM" id="Phobius"/>
    </source>
</evidence>
<proteinExistence type="inferred from homology"/>
<keyword evidence="5 6" id="KW-0472">Membrane</keyword>
<evidence type="ECO:0000313" key="9">
    <source>
        <dbReference type="Proteomes" id="UP000688137"/>
    </source>
</evidence>
<dbReference type="GO" id="GO:0005794">
    <property type="term" value="C:Golgi apparatus"/>
    <property type="evidence" value="ECO:0007669"/>
    <property type="project" value="TreeGrafter"/>
</dbReference>
<evidence type="ECO:0000256" key="6">
    <source>
        <dbReference type="PIRNR" id="PIRNR015840"/>
    </source>
</evidence>
<dbReference type="EMBL" id="CAJJDM010000010">
    <property type="protein sequence ID" value="CAD8049369.1"/>
    <property type="molecule type" value="Genomic_DNA"/>
</dbReference>